<sequence>MRGVVWEGKPFTMTVKDVPKSMIKRLEGAIFRIITSALSGTDLDVYHGVLGSSITFLTMGQEAIGVVVVEVGKAVDSLLVGNRVSPPWTLDDGHLETDGSLVANVKAVGLGEDLGLIQGCQGIAASSLLAGVARELRSS</sequence>
<proteinExistence type="inferred from homology"/>
<dbReference type="PANTHER" id="PTHR42813">
    <property type="entry name" value="ZINC-TYPE ALCOHOL DEHYDROGENASE-LIKE"/>
    <property type="match status" value="1"/>
</dbReference>
<keyword evidence="3" id="KW-0479">Metal-binding</keyword>
<comment type="caution">
    <text evidence="7">The sequence shown here is derived from an EMBL/GenBank/DDBJ whole genome shotgun (WGS) entry which is preliminary data.</text>
</comment>
<keyword evidence="4" id="KW-0862">Zinc</keyword>
<evidence type="ECO:0000313" key="7">
    <source>
        <dbReference type="EMBL" id="KAH6638693.1"/>
    </source>
</evidence>
<name>A0A9P8UAN7_9PEZI</name>
<comment type="similarity">
    <text evidence="2">Belongs to the zinc-containing alcohol dehydrogenase family.</text>
</comment>
<dbReference type="OrthoDB" id="3941538at2759"/>
<dbReference type="InterPro" id="IPR011032">
    <property type="entry name" value="GroES-like_sf"/>
</dbReference>
<evidence type="ECO:0000256" key="5">
    <source>
        <dbReference type="ARBA" id="ARBA00023027"/>
    </source>
</evidence>
<dbReference type="GO" id="GO:0046872">
    <property type="term" value="F:metal ion binding"/>
    <property type="evidence" value="ECO:0007669"/>
    <property type="project" value="UniProtKB-KW"/>
</dbReference>
<dbReference type="InterPro" id="IPR013154">
    <property type="entry name" value="ADH-like_N"/>
</dbReference>
<gene>
    <name evidence="7" type="ORF">BKA67DRAFT_589183</name>
</gene>
<dbReference type="GeneID" id="70133321"/>
<keyword evidence="8" id="KW-1185">Reference proteome</keyword>
<dbReference type="AlphaFoldDB" id="A0A9P8UAN7"/>
<dbReference type="PANTHER" id="PTHR42813:SF3">
    <property type="entry name" value="GLUTATHIONE-INDEPENDENT FORMALDEHYDE DEHYDROGENASE"/>
    <property type="match status" value="1"/>
</dbReference>
<keyword evidence="5" id="KW-0520">NAD</keyword>
<dbReference type="Pfam" id="PF08240">
    <property type="entry name" value="ADH_N"/>
    <property type="match status" value="1"/>
</dbReference>
<evidence type="ECO:0000259" key="6">
    <source>
        <dbReference type="Pfam" id="PF08240"/>
    </source>
</evidence>
<evidence type="ECO:0000256" key="2">
    <source>
        <dbReference type="ARBA" id="ARBA00008072"/>
    </source>
</evidence>
<evidence type="ECO:0000313" key="8">
    <source>
        <dbReference type="Proteomes" id="UP000758603"/>
    </source>
</evidence>
<comment type="cofactor">
    <cofactor evidence="1">
        <name>Zn(2+)</name>
        <dbReference type="ChEBI" id="CHEBI:29105"/>
    </cofactor>
</comment>
<organism evidence="7 8">
    <name type="scientific">Truncatella angustata</name>
    <dbReference type="NCBI Taxonomy" id="152316"/>
    <lineage>
        <taxon>Eukaryota</taxon>
        <taxon>Fungi</taxon>
        <taxon>Dikarya</taxon>
        <taxon>Ascomycota</taxon>
        <taxon>Pezizomycotina</taxon>
        <taxon>Sordariomycetes</taxon>
        <taxon>Xylariomycetidae</taxon>
        <taxon>Amphisphaeriales</taxon>
        <taxon>Sporocadaceae</taxon>
        <taxon>Truncatella</taxon>
    </lineage>
</organism>
<evidence type="ECO:0000256" key="1">
    <source>
        <dbReference type="ARBA" id="ARBA00001947"/>
    </source>
</evidence>
<evidence type="ECO:0000256" key="4">
    <source>
        <dbReference type="ARBA" id="ARBA00022833"/>
    </source>
</evidence>
<accession>A0A9P8UAN7</accession>
<dbReference type="RefSeq" id="XP_045950965.1">
    <property type="nucleotide sequence ID" value="XM_046104430.1"/>
</dbReference>
<protein>
    <recommendedName>
        <fullName evidence="6">Alcohol dehydrogenase-like N-terminal domain-containing protein</fullName>
    </recommendedName>
</protein>
<reference evidence="7" key="1">
    <citation type="journal article" date="2021" name="Nat. Commun.">
        <title>Genetic determinants of endophytism in the Arabidopsis root mycobiome.</title>
        <authorList>
            <person name="Mesny F."/>
            <person name="Miyauchi S."/>
            <person name="Thiergart T."/>
            <person name="Pickel B."/>
            <person name="Atanasova L."/>
            <person name="Karlsson M."/>
            <person name="Huettel B."/>
            <person name="Barry K.W."/>
            <person name="Haridas S."/>
            <person name="Chen C."/>
            <person name="Bauer D."/>
            <person name="Andreopoulos W."/>
            <person name="Pangilinan J."/>
            <person name="LaButti K."/>
            <person name="Riley R."/>
            <person name="Lipzen A."/>
            <person name="Clum A."/>
            <person name="Drula E."/>
            <person name="Henrissat B."/>
            <person name="Kohler A."/>
            <person name="Grigoriev I.V."/>
            <person name="Martin F.M."/>
            <person name="Hacquard S."/>
        </authorList>
    </citation>
    <scope>NUCLEOTIDE SEQUENCE</scope>
    <source>
        <strain evidence="7">MPI-SDFR-AT-0073</strain>
    </source>
</reference>
<dbReference type="Gene3D" id="3.90.180.10">
    <property type="entry name" value="Medium-chain alcohol dehydrogenases, catalytic domain"/>
    <property type="match status" value="1"/>
</dbReference>
<dbReference type="Proteomes" id="UP000758603">
    <property type="component" value="Unassembled WGS sequence"/>
</dbReference>
<evidence type="ECO:0000256" key="3">
    <source>
        <dbReference type="ARBA" id="ARBA00022723"/>
    </source>
</evidence>
<dbReference type="SUPFAM" id="SSF50129">
    <property type="entry name" value="GroES-like"/>
    <property type="match status" value="1"/>
</dbReference>
<feature type="domain" description="Alcohol dehydrogenase-like N-terminal" evidence="6">
    <location>
        <begin position="32"/>
        <end position="92"/>
    </location>
</feature>
<dbReference type="EMBL" id="JAGPXC010000015">
    <property type="protein sequence ID" value="KAH6638693.1"/>
    <property type="molecule type" value="Genomic_DNA"/>
</dbReference>